<accession>A0ABU5SYQ6</accession>
<keyword evidence="2" id="KW-1185">Reference proteome</keyword>
<reference evidence="1 2" key="1">
    <citation type="submission" date="2023-12" db="EMBL/GenBank/DDBJ databases">
        <title>Baltic Sea Cyanobacteria.</title>
        <authorList>
            <person name="Delbaje E."/>
            <person name="Fewer D.P."/>
            <person name="Shishido T.K."/>
        </authorList>
    </citation>
    <scope>NUCLEOTIDE SEQUENCE [LARGE SCALE GENOMIC DNA]</scope>
    <source>
        <strain evidence="1 2">UHCC 0281</strain>
    </source>
</reference>
<gene>
    <name evidence="1" type="ORF">VB739_13770</name>
</gene>
<proteinExistence type="predicted"/>
<dbReference type="EMBL" id="JAYGHY010000058">
    <property type="protein sequence ID" value="MEA5443624.1"/>
    <property type="molecule type" value="Genomic_DNA"/>
</dbReference>
<evidence type="ECO:0000313" key="1">
    <source>
        <dbReference type="EMBL" id="MEA5443624.1"/>
    </source>
</evidence>
<protein>
    <submittedName>
        <fullName evidence="1">Uncharacterized protein</fullName>
    </submittedName>
</protein>
<evidence type="ECO:0000313" key="2">
    <source>
        <dbReference type="Proteomes" id="UP001302329"/>
    </source>
</evidence>
<comment type="caution">
    <text evidence="1">The sequence shown here is derived from an EMBL/GenBank/DDBJ whole genome shotgun (WGS) entry which is preliminary data.</text>
</comment>
<dbReference type="Proteomes" id="UP001302329">
    <property type="component" value="Unassembled WGS sequence"/>
</dbReference>
<name>A0ABU5SYQ6_9CYAN</name>
<dbReference type="RefSeq" id="WP_323357606.1">
    <property type="nucleotide sequence ID" value="NZ_JAYGHY010000058.1"/>
</dbReference>
<organism evidence="1 2">
    <name type="scientific">Cyanobium gracile UHCC 0281</name>
    <dbReference type="NCBI Taxonomy" id="3110309"/>
    <lineage>
        <taxon>Bacteria</taxon>
        <taxon>Bacillati</taxon>
        <taxon>Cyanobacteriota</taxon>
        <taxon>Cyanophyceae</taxon>
        <taxon>Synechococcales</taxon>
        <taxon>Prochlorococcaceae</taxon>
        <taxon>Cyanobium</taxon>
    </lineage>
</organism>
<sequence>MKHSALAELHGNPELSFTVLEITTVLDSDVACNCFAEARGYAVDEALIPMKPVCCCVQLMSIGDSQEPVRDQGSPYCQQQS</sequence>